<reference evidence="1 2" key="1">
    <citation type="submission" date="2021-03" db="EMBL/GenBank/DDBJ databases">
        <title>Genomic Encyclopedia of Type Strains, Phase IV (KMG-IV): sequencing the most valuable type-strain genomes for metagenomic binning, comparative biology and taxonomic classification.</title>
        <authorList>
            <person name="Goeker M."/>
        </authorList>
    </citation>
    <scope>NUCLEOTIDE SEQUENCE [LARGE SCALE GENOMIC DNA]</scope>
    <source>
        <strain evidence="1 2">DSM 101872</strain>
    </source>
</reference>
<dbReference type="Proteomes" id="UP001519292">
    <property type="component" value="Unassembled WGS sequence"/>
</dbReference>
<organism evidence="1 2">
    <name type="scientific">Lactobacillus colini</name>
    <dbReference type="NCBI Taxonomy" id="1819254"/>
    <lineage>
        <taxon>Bacteria</taxon>
        <taxon>Bacillati</taxon>
        <taxon>Bacillota</taxon>
        <taxon>Bacilli</taxon>
        <taxon>Lactobacillales</taxon>
        <taxon>Lactobacillaceae</taxon>
        <taxon>Lactobacillus</taxon>
    </lineage>
</organism>
<gene>
    <name evidence="1" type="ORF">J2Z60_001696</name>
</gene>
<evidence type="ECO:0000313" key="2">
    <source>
        <dbReference type="Proteomes" id="UP001519292"/>
    </source>
</evidence>
<sequence length="219" mass="25381">MTKYLRQAGLDIDKTIQVLNSVDAIGKLSNLLVDLTKKQERINAISEVLSHNLNLLKKAQNGTFFEEVNSPVLKRLFLREMDEPHKSNQQQTLEYRLWNELMPISNASIRLKKEDILARRDTIEPEIGMLISKENFDKFNLSDSSRVTTIQSEKCLHTVLVGLSEEIETKKWLNPVRQYLRNKNLELNGDIITSMLLVLDNDNAQVRYDEAWIPIVEFK</sequence>
<protein>
    <submittedName>
        <fullName evidence="1">Uncharacterized protein</fullName>
    </submittedName>
</protein>
<dbReference type="EMBL" id="JAGGLU010000010">
    <property type="protein sequence ID" value="MBP2058511.1"/>
    <property type="molecule type" value="Genomic_DNA"/>
</dbReference>
<proteinExistence type="predicted"/>
<keyword evidence="2" id="KW-1185">Reference proteome</keyword>
<comment type="caution">
    <text evidence="1">The sequence shown here is derived from an EMBL/GenBank/DDBJ whole genome shotgun (WGS) entry which is preliminary data.</text>
</comment>
<evidence type="ECO:0000313" key="1">
    <source>
        <dbReference type="EMBL" id="MBP2058511.1"/>
    </source>
</evidence>
<name>A0ABS4MFQ0_9LACO</name>
<accession>A0ABS4MFQ0</accession>